<organism evidence="1 2">
    <name type="scientific">Erwinia phage Hena1</name>
    <dbReference type="NCBI Taxonomy" id="2678601"/>
    <lineage>
        <taxon>Viruses</taxon>
        <taxon>Duplodnaviria</taxon>
        <taxon>Heunggongvirae</taxon>
        <taxon>Uroviricota</taxon>
        <taxon>Caudoviricetes</taxon>
        <taxon>Vequintavirinae</taxon>
        <taxon>Henunavirus</taxon>
        <taxon>Henunavirus hena1</taxon>
    </lineage>
</organism>
<evidence type="ECO:0000313" key="2">
    <source>
        <dbReference type="Proteomes" id="UP000433183"/>
    </source>
</evidence>
<dbReference type="Proteomes" id="UP000433183">
    <property type="component" value="Segment"/>
</dbReference>
<evidence type="ECO:0000313" key="1">
    <source>
        <dbReference type="EMBL" id="QGZ16281.1"/>
    </source>
</evidence>
<name>A0A6B9J5R7_9CAUD</name>
<sequence>MITTPSSPIFGKSDKPQIFVPNMRYFGSFKQDTPPSILPIDLTSPTLDSRVTYTGPVHAFMQQAGTIGVSAANSWPLEYVNGIVAGRHMPEPAATNLVTDTEFANVSNASANTPWVTNIGATADVVNGINGRPARRTNIDWTRFGVYQVGGTAKWLNLDTVVPAQQDFGTYNRHYYDATPDAAGIVRYYTSRRDTANYLYYQAQSLANTKYLYSVFRAKDTSSGIIQSLPQIEAGSLVTSPINSTANGVTRAESNVSIDTQGASGVKLKFNDGSELAYTNVSNPFVLPKATTNWGTRYLTGIEFSL</sequence>
<reference evidence="1 2" key="1">
    <citation type="submission" date="2019-11" db="EMBL/GenBank/DDBJ databases">
        <title>Characterization of a new Erwinia amylovora bacteriophage.</title>
        <authorList>
            <person name="Valentovich L.N."/>
            <person name="Akhremchuk A.E."/>
            <person name="Besarab N.V."/>
            <person name="Lagonenko A.L."/>
        </authorList>
    </citation>
    <scope>NUCLEOTIDE SEQUENCE [LARGE SCALE GENOMIC DNA]</scope>
</reference>
<protein>
    <submittedName>
        <fullName evidence="1">Uncharacterized protein</fullName>
    </submittedName>
</protein>
<proteinExistence type="predicted"/>
<keyword evidence="2" id="KW-1185">Reference proteome</keyword>
<gene>
    <name evidence="1" type="ORF">Hena1_01160</name>
</gene>
<dbReference type="EMBL" id="MN732867">
    <property type="protein sequence ID" value="QGZ16281.1"/>
    <property type="molecule type" value="Genomic_DNA"/>
</dbReference>
<accession>A0A6B9J5R7</accession>